<proteinExistence type="predicted"/>
<organism evidence="2 3">
    <name type="scientific">Noviherbaspirillum saxi</name>
    <dbReference type="NCBI Taxonomy" id="2320863"/>
    <lineage>
        <taxon>Bacteria</taxon>
        <taxon>Pseudomonadati</taxon>
        <taxon>Pseudomonadota</taxon>
        <taxon>Betaproteobacteria</taxon>
        <taxon>Burkholderiales</taxon>
        <taxon>Oxalobacteraceae</taxon>
        <taxon>Noviherbaspirillum</taxon>
    </lineage>
</organism>
<feature type="transmembrane region" description="Helical" evidence="1">
    <location>
        <begin position="44"/>
        <end position="64"/>
    </location>
</feature>
<keyword evidence="1" id="KW-0472">Membrane</keyword>
<dbReference type="InterPro" id="IPR021320">
    <property type="entry name" value="DUF2905"/>
</dbReference>
<dbReference type="RefSeq" id="WP_119769713.1">
    <property type="nucleotide sequence ID" value="NZ_QYUO01000001.1"/>
</dbReference>
<gene>
    <name evidence="2" type="ORF">D3871_15490</name>
</gene>
<dbReference type="AlphaFoldDB" id="A0A3A3FYK3"/>
<keyword evidence="3" id="KW-1185">Reference proteome</keyword>
<dbReference type="Pfam" id="PF11146">
    <property type="entry name" value="DUF2905"/>
    <property type="match status" value="1"/>
</dbReference>
<sequence>MIRWVLTIFIALVVFSAALPWLEKLGVGRLPGDVRFTLFGRKFFLPFASTLLLSMVVVVVARLLR</sequence>
<evidence type="ECO:0000256" key="1">
    <source>
        <dbReference type="SAM" id="Phobius"/>
    </source>
</evidence>
<evidence type="ECO:0000313" key="3">
    <source>
        <dbReference type="Proteomes" id="UP000265955"/>
    </source>
</evidence>
<keyword evidence="1" id="KW-0812">Transmembrane</keyword>
<name>A0A3A3FYK3_9BURK</name>
<comment type="caution">
    <text evidence="2">The sequence shown here is derived from an EMBL/GenBank/DDBJ whole genome shotgun (WGS) entry which is preliminary data.</text>
</comment>
<dbReference type="OrthoDB" id="9811610at2"/>
<accession>A0A3A3FYK3</accession>
<protein>
    <submittedName>
        <fullName evidence="2">DUF2905 domain-containing protein</fullName>
    </submittedName>
</protein>
<evidence type="ECO:0000313" key="2">
    <source>
        <dbReference type="EMBL" id="RJF99768.1"/>
    </source>
</evidence>
<dbReference type="EMBL" id="QYUO01000001">
    <property type="protein sequence ID" value="RJF99768.1"/>
    <property type="molecule type" value="Genomic_DNA"/>
</dbReference>
<reference evidence="3" key="1">
    <citation type="submission" date="2018-09" db="EMBL/GenBank/DDBJ databases">
        <authorList>
            <person name="Zhu H."/>
        </authorList>
    </citation>
    <scope>NUCLEOTIDE SEQUENCE [LARGE SCALE GENOMIC DNA]</scope>
    <source>
        <strain evidence="3">K1R23-30</strain>
    </source>
</reference>
<dbReference type="Proteomes" id="UP000265955">
    <property type="component" value="Unassembled WGS sequence"/>
</dbReference>
<keyword evidence="1" id="KW-1133">Transmembrane helix</keyword>